<sequence length="98" mass="10563">MLGTYYAIADHTILFNVLPLEWHDELSIELGIAKCMMPYGGAGSDVLGETFPAFLGAMGSMTGEEEVRQAAIVDLTYLAEGGTNKKLAAEYYIVIKVG</sequence>
<comment type="caution">
    <text evidence="1">The sequence shown here is derived from an EMBL/GenBank/DDBJ whole genome shotgun (WGS) entry which is preliminary data.</text>
</comment>
<name>A0A829NLL2_MEDG5</name>
<dbReference type="Proteomes" id="UP000018690">
    <property type="component" value="Unassembled WGS sequence"/>
</dbReference>
<evidence type="ECO:0000313" key="1">
    <source>
        <dbReference type="EMBL" id="ETD16326.1"/>
    </source>
</evidence>
<gene>
    <name evidence="1" type="ORF">HMPREF1201_02807</name>
</gene>
<protein>
    <submittedName>
        <fullName evidence="1">Uncharacterized protein</fullName>
    </submittedName>
</protein>
<evidence type="ECO:0000313" key="2">
    <source>
        <dbReference type="Proteomes" id="UP000018690"/>
    </source>
</evidence>
<proteinExistence type="predicted"/>
<dbReference type="AlphaFoldDB" id="A0A829NLL2"/>
<dbReference type="EMBL" id="AZJF01000010">
    <property type="protein sequence ID" value="ETD16326.1"/>
    <property type="molecule type" value="Genomic_DNA"/>
</dbReference>
<reference evidence="1 2" key="1">
    <citation type="submission" date="2013-10" db="EMBL/GenBank/DDBJ databases">
        <title>The Genome Sequence of Ruminococcus gnavus CC55_001C.</title>
        <authorList>
            <consortium name="The Broad Institute Genomics Platform"/>
            <person name="Earl A."/>
            <person name="Allen-Vercoe E."/>
            <person name="Daigneault M."/>
            <person name="Young S.K."/>
            <person name="Zeng Q."/>
            <person name="Gargeya S."/>
            <person name="Fitzgerald M."/>
            <person name="Abouelleil A."/>
            <person name="Alvarado L."/>
            <person name="Chapman S.B."/>
            <person name="Gainer-Dewar J."/>
            <person name="Goldberg J."/>
            <person name="Griggs A."/>
            <person name="Gujja S."/>
            <person name="Hansen M."/>
            <person name="Howarth C."/>
            <person name="Imamovic A."/>
            <person name="Ireland A."/>
            <person name="Larimer J."/>
            <person name="McCowan C."/>
            <person name="Murphy C."/>
            <person name="Pearson M."/>
            <person name="Poon T.W."/>
            <person name="Priest M."/>
            <person name="Roberts A."/>
            <person name="Saif S."/>
            <person name="Shea T."/>
            <person name="Sykes S."/>
            <person name="Wortman J."/>
            <person name="Nusbaum C."/>
            <person name="Birren B."/>
        </authorList>
    </citation>
    <scope>NUCLEOTIDE SEQUENCE [LARGE SCALE GENOMIC DNA]</scope>
    <source>
        <strain evidence="1 2">CC55_001C</strain>
    </source>
</reference>
<keyword evidence="2" id="KW-1185">Reference proteome</keyword>
<accession>A0A829NLL2</accession>
<dbReference type="RefSeq" id="WP_023924386.1">
    <property type="nucleotide sequence ID" value="NZ_KI669417.1"/>
</dbReference>
<organism evidence="1 2">
    <name type="scientific">Mediterraneibacter gnavus (strain CC55_001C)</name>
    <dbReference type="NCBI Taxonomy" id="1073375"/>
    <lineage>
        <taxon>Bacteria</taxon>
        <taxon>Bacillati</taxon>
        <taxon>Bacillota</taxon>
        <taxon>Clostridia</taxon>
        <taxon>Lachnospirales</taxon>
        <taxon>Lachnospiraceae</taxon>
        <taxon>Mediterraneibacter</taxon>
    </lineage>
</organism>